<protein>
    <recommendedName>
        <fullName evidence="1">NACHT N-terminal Helical domain-containing protein</fullName>
    </recommendedName>
</protein>
<proteinExistence type="predicted"/>
<evidence type="ECO:0000313" key="2">
    <source>
        <dbReference type="EMBL" id="RVX45501.1"/>
    </source>
</evidence>
<keyword evidence="3" id="KW-1185">Reference proteome</keyword>
<dbReference type="Proteomes" id="UP000284824">
    <property type="component" value="Unassembled WGS sequence"/>
</dbReference>
<dbReference type="EMBL" id="SAUN01000001">
    <property type="protein sequence ID" value="RVX45501.1"/>
    <property type="molecule type" value="Genomic_DNA"/>
</dbReference>
<gene>
    <name evidence="2" type="ORF">EDD27_8305</name>
</gene>
<organism evidence="2 3">
    <name type="scientific">Nonomuraea polychroma</name>
    <dbReference type="NCBI Taxonomy" id="46176"/>
    <lineage>
        <taxon>Bacteria</taxon>
        <taxon>Bacillati</taxon>
        <taxon>Actinomycetota</taxon>
        <taxon>Actinomycetes</taxon>
        <taxon>Streptosporangiales</taxon>
        <taxon>Streptosporangiaceae</taxon>
        <taxon>Nonomuraea</taxon>
    </lineage>
</organism>
<name>A0A438MJC2_9ACTN</name>
<dbReference type="InterPro" id="IPR054567">
    <property type="entry name" value="NNH7"/>
</dbReference>
<dbReference type="RefSeq" id="WP_127937115.1">
    <property type="nucleotide sequence ID" value="NZ_SAUN01000001.1"/>
</dbReference>
<dbReference type="SUPFAM" id="SSF52540">
    <property type="entry name" value="P-loop containing nucleoside triphosphate hydrolases"/>
    <property type="match status" value="1"/>
</dbReference>
<sequence length="730" mass="80851">MSKRLSYADAAKLLGGRSTVVEALDKATGGLLLAATGGGSELAVSLFDAKGELAKLSGELVKGLADRLRGLSRYDRTERLAAAQRVLVLTAYFDAVRQAELPFDHAKLRLGAAAEVTVATGRTWEGGLGRLARILLDTDIPSHSPRDRRDTMPRSLRRYYGSLGDDLLAYLSEQPAWASAPEAARERFARALREQVPEAALRHYGELFTRLAGDFPEVAYWAARLDHEATRSELRRLGIGLTDFGRVLEAIASGRAPDERRQALTRRYRRQLERPIVAMGDIPEGLVIPSLETAYVNPRYRVVPVIRADRLDEESWWAQHEVRDDLQGFLIGHLTSRHAVEAPLVVLGQPGSGKSVLTKILAARLPATDFMAVRVVLREVPADADLQSQIEHAIRDATGEQLSWPSLVRAAGDALPVVLLDGFDELLQATNIGQSDYLEQVVRFQEREADQGRPVAVIVTSRTAVADRARIPPGGAVALRLEPFNNQQVSRWLEIWNAANAAYFSAQGLSPLPMAAVYRQPHLASQPLLLLMLALYDVGDDALRAEGPELGSAELYERILVRFAEREIGKSAPGLEGDALRSAVEKELLRLSVAAFAMFNRGRQWATEEELSRDLTALLGAPPPPPPQGFAAPTTPGQQVVSRFFFVRRCRFQRRWGRGHLLGRDRNADRLERQGRQQLRPRHRNRDRLGPLLLTPFHEAWRSGLDSGRHASSAYIVPSQIIRSRTTWVG</sequence>
<evidence type="ECO:0000259" key="1">
    <source>
        <dbReference type="Pfam" id="PF22738"/>
    </source>
</evidence>
<evidence type="ECO:0000313" key="3">
    <source>
        <dbReference type="Proteomes" id="UP000284824"/>
    </source>
</evidence>
<dbReference type="InterPro" id="IPR027417">
    <property type="entry name" value="P-loop_NTPase"/>
</dbReference>
<reference evidence="2 3" key="1">
    <citation type="submission" date="2019-01" db="EMBL/GenBank/DDBJ databases">
        <title>Sequencing the genomes of 1000 actinobacteria strains.</title>
        <authorList>
            <person name="Klenk H.-P."/>
        </authorList>
    </citation>
    <scope>NUCLEOTIDE SEQUENCE [LARGE SCALE GENOMIC DNA]</scope>
    <source>
        <strain evidence="2 3">DSM 43925</strain>
    </source>
</reference>
<dbReference type="AlphaFoldDB" id="A0A438MJC2"/>
<dbReference type="Pfam" id="PF22738">
    <property type="entry name" value="NNH7"/>
    <property type="match status" value="1"/>
</dbReference>
<comment type="caution">
    <text evidence="2">The sequence shown here is derived from an EMBL/GenBank/DDBJ whole genome shotgun (WGS) entry which is preliminary data.</text>
</comment>
<dbReference type="Gene3D" id="3.40.50.300">
    <property type="entry name" value="P-loop containing nucleotide triphosphate hydrolases"/>
    <property type="match status" value="1"/>
</dbReference>
<feature type="domain" description="NACHT N-terminal Helical" evidence="1">
    <location>
        <begin position="3"/>
        <end position="225"/>
    </location>
</feature>
<dbReference type="OrthoDB" id="419933at2"/>
<accession>A0A438MJC2</accession>